<dbReference type="Gene3D" id="2.60.40.10">
    <property type="entry name" value="Immunoglobulins"/>
    <property type="match status" value="2"/>
</dbReference>
<dbReference type="EMBL" id="LAZR01036462">
    <property type="protein sequence ID" value="KKL24768.1"/>
    <property type="molecule type" value="Genomic_DNA"/>
</dbReference>
<feature type="transmembrane region" description="Helical" evidence="1">
    <location>
        <begin position="37"/>
        <end position="60"/>
    </location>
</feature>
<dbReference type="AlphaFoldDB" id="A0A0F9ELQ0"/>
<evidence type="ECO:0000313" key="2">
    <source>
        <dbReference type="EMBL" id="KKL24768.1"/>
    </source>
</evidence>
<dbReference type="InterPro" id="IPR013783">
    <property type="entry name" value="Ig-like_fold"/>
</dbReference>
<keyword evidence="1" id="KW-0812">Transmembrane</keyword>
<dbReference type="InterPro" id="IPR011467">
    <property type="entry name" value="DUF1573"/>
</dbReference>
<organism evidence="2">
    <name type="scientific">marine sediment metagenome</name>
    <dbReference type="NCBI Taxonomy" id="412755"/>
    <lineage>
        <taxon>unclassified sequences</taxon>
        <taxon>metagenomes</taxon>
        <taxon>ecological metagenomes</taxon>
    </lineage>
</organism>
<dbReference type="Pfam" id="PF07610">
    <property type="entry name" value="DUF1573"/>
    <property type="match status" value="1"/>
</dbReference>
<comment type="caution">
    <text evidence="2">The sequence shown here is derived from an EMBL/GenBank/DDBJ whole genome shotgun (WGS) entry which is preliminary data.</text>
</comment>
<evidence type="ECO:0008006" key="3">
    <source>
        <dbReference type="Google" id="ProtNLM"/>
    </source>
</evidence>
<dbReference type="PANTHER" id="PTHR37833:SF1">
    <property type="entry name" value="SIGNAL PEPTIDE PROTEIN"/>
    <property type="match status" value="1"/>
</dbReference>
<proteinExistence type="predicted"/>
<protein>
    <recommendedName>
        <fullName evidence="3">Abnormal spindle-like microcephaly-associated protein ASH domain-containing protein</fullName>
    </recommendedName>
</protein>
<feature type="non-terminal residue" evidence="2">
    <location>
        <position position="1"/>
    </location>
</feature>
<gene>
    <name evidence="2" type="ORF">LCGC14_2412010</name>
</gene>
<reference evidence="2" key="1">
    <citation type="journal article" date="2015" name="Nature">
        <title>Complex archaea that bridge the gap between prokaryotes and eukaryotes.</title>
        <authorList>
            <person name="Spang A."/>
            <person name="Saw J.H."/>
            <person name="Jorgensen S.L."/>
            <person name="Zaremba-Niedzwiedzka K."/>
            <person name="Martijn J."/>
            <person name="Lind A.E."/>
            <person name="van Eijk R."/>
            <person name="Schleper C."/>
            <person name="Guy L."/>
            <person name="Ettema T.J."/>
        </authorList>
    </citation>
    <scope>NUCLEOTIDE SEQUENCE</scope>
</reference>
<keyword evidence="1" id="KW-1133">Transmembrane helix</keyword>
<feature type="transmembrane region" description="Helical" evidence="1">
    <location>
        <begin position="6"/>
        <end position="25"/>
    </location>
</feature>
<keyword evidence="1" id="KW-0472">Membrane</keyword>
<sequence>LAVSPWYTLILDLAAVAALMVFRPRPGPSAEARHARARLAAVGVIALAAGVSSAVLMATYRPARLSQAGEILGDQRWVMLEPHTWQGKRLPLLEHIDVGKRLSAGRWTVLLYHQDCPSCRETIGDYEKRARGSGGQAGGRIALIEMPPYGPHDESPIPKDTRCLVGKLSDARDWFAATPVELVLAGGKVVSVRDRSAGAEVVAGQAESPSWRDVPRVAVTGPKWTVEHRLGFVKPDSLHRVIFVLKNPSDGAIAIKSSQSECVCMRVAAAPDAIPANSSAEVRVTFEAPKKATSYSKRVVLTTGEKSVPRIVLRVSARVGMPLEVTPSMLDLGTVAAGVEAKGNLTIVNRGDKPVRLLYGTSNWLECVARVPASAIPPGGRLSVPVVVRPGKSAAGRRSATLNIQTDCANQPRIAVRVKCLVKPQDSAAAKAG</sequence>
<evidence type="ECO:0000256" key="1">
    <source>
        <dbReference type="SAM" id="Phobius"/>
    </source>
</evidence>
<dbReference type="PANTHER" id="PTHR37833">
    <property type="entry name" value="LIPOPROTEIN-RELATED"/>
    <property type="match status" value="1"/>
</dbReference>
<name>A0A0F9ELQ0_9ZZZZ</name>
<accession>A0A0F9ELQ0</accession>